<dbReference type="Gene3D" id="1.10.10.2840">
    <property type="entry name" value="PucR C-terminal helix-turn-helix domain"/>
    <property type="match status" value="1"/>
</dbReference>
<evidence type="ECO:0000256" key="1">
    <source>
        <dbReference type="SAM" id="Coils"/>
    </source>
</evidence>
<dbReference type="SMART" id="SM00065">
    <property type="entry name" value="GAF"/>
    <property type="match status" value="1"/>
</dbReference>
<dbReference type="InterPro" id="IPR029016">
    <property type="entry name" value="GAF-like_dom_sf"/>
</dbReference>
<dbReference type="PANTHER" id="PTHR33744">
    <property type="entry name" value="CARBOHYDRATE DIACID REGULATOR"/>
    <property type="match status" value="1"/>
</dbReference>
<dbReference type="InterPro" id="IPR025736">
    <property type="entry name" value="PucR_C-HTH_dom"/>
</dbReference>
<proteinExistence type="predicted"/>
<accession>A0ABY8BWV7</accession>
<feature type="coiled-coil region" evidence="1">
    <location>
        <begin position="42"/>
        <end position="69"/>
    </location>
</feature>
<dbReference type="InterPro" id="IPR003018">
    <property type="entry name" value="GAF"/>
</dbReference>
<dbReference type="Gene3D" id="3.30.450.40">
    <property type="match status" value="1"/>
</dbReference>
<dbReference type="SUPFAM" id="SSF55781">
    <property type="entry name" value="GAF domain-like"/>
    <property type="match status" value="1"/>
</dbReference>
<evidence type="ECO:0000313" key="3">
    <source>
        <dbReference type="EMBL" id="WEG08680.1"/>
    </source>
</evidence>
<dbReference type="InterPro" id="IPR051448">
    <property type="entry name" value="CdaR-like_regulators"/>
</dbReference>
<reference evidence="3 4" key="1">
    <citation type="submission" date="2023-03" db="EMBL/GenBank/DDBJ databases">
        <title>Genome sequence of Microbacterium sp. KACC 23027.</title>
        <authorList>
            <person name="Kim S."/>
            <person name="Heo J."/>
            <person name="Kwon S.-W."/>
        </authorList>
    </citation>
    <scope>NUCLEOTIDE SEQUENCE [LARGE SCALE GENOMIC DNA]</scope>
    <source>
        <strain evidence="3 4">KACC 23027</strain>
    </source>
</reference>
<dbReference type="EMBL" id="CP119108">
    <property type="protein sequence ID" value="WEG08680.1"/>
    <property type="molecule type" value="Genomic_DNA"/>
</dbReference>
<evidence type="ECO:0000259" key="2">
    <source>
        <dbReference type="SMART" id="SM00065"/>
    </source>
</evidence>
<dbReference type="PANTHER" id="PTHR33744:SF1">
    <property type="entry name" value="DNA-BINDING TRANSCRIPTIONAL ACTIVATOR ADER"/>
    <property type="match status" value="1"/>
</dbReference>
<dbReference type="Pfam" id="PF13556">
    <property type="entry name" value="HTH_30"/>
    <property type="match status" value="1"/>
</dbReference>
<dbReference type="Proteomes" id="UP001214553">
    <property type="component" value="Chromosome"/>
</dbReference>
<name>A0ABY8BWV7_9MICO</name>
<protein>
    <submittedName>
        <fullName evidence="3">GAF domain-containing protein</fullName>
    </submittedName>
</protein>
<evidence type="ECO:0000313" key="4">
    <source>
        <dbReference type="Proteomes" id="UP001214553"/>
    </source>
</evidence>
<dbReference type="InterPro" id="IPR042070">
    <property type="entry name" value="PucR_C-HTH_sf"/>
</dbReference>
<dbReference type="Pfam" id="PF13185">
    <property type="entry name" value="GAF_2"/>
    <property type="match status" value="1"/>
</dbReference>
<organism evidence="3 4">
    <name type="scientific">Microbacterium horticulturae</name>
    <dbReference type="NCBI Taxonomy" id="3028316"/>
    <lineage>
        <taxon>Bacteria</taxon>
        <taxon>Bacillati</taxon>
        <taxon>Actinomycetota</taxon>
        <taxon>Actinomycetes</taxon>
        <taxon>Micrococcales</taxon>
        <taxon>Microbacteriaceae</taxon>
        <taxon>Microbacterium</taxon>
    </lineage>
</organism>
<sequence>MDEDPRADAIAILIEAAHDGDRLTPRAVSDALHLLGLTGTTADDVTDRVHRAQREVARLRRREHELSALFTSARELAELADSDAVLARLVQRAHEMMGVDVAYLSEFDPVTRELRVRATSGSVSPSFQALRVPPGRGLASVVVETRSARWASDYSAYARERHDSGIDDAVSAEGLVSLMGVPMLTRDDVLGVLFVANREEKSFTPEEVALLSALADHASVILQTTRTMRELRESEDASRRTLESLTAHLVERDRANTVHQELVQAVLAGGGFGPVAETLASGLGRAVAILDAHEQMIAAAGPPLPEGMLRLDEVVRAAIADSRRSGHCVAIEGEGVRAVAALSAGAQHFGALLLGDGDFELGAVDFRTIERAAQVGALLELQQEAASGADHRVRSELLADLLDDVPERRGDVERRARRLGVDLYALDSLLLLAVPGDQQSVAARALSRRLDEWALVGEYRGYVVAAFASDRPHPDIETLRAHVARTIQHPVLAVASPERTGELQGAFLGAMRTARLLAALEVPESSVRTEDFLPYSAVLDTDARSLSAFLDDTIGAVRRYDAERNADLLGTLRAFVRSNASPTRTARVLNFHTNTILQRLDRLDQVLGTDWRDEERMFRIGIAVRLDQLRERLRRDLSRP</sequence>
<feature type="domain" description="GAF" evidence="2">
    <location>
        <begin position="81"/>
        <end position="232"/>
    </location>
</feature>
<keyword evidence="4" id="KW-1185">Reference proteome</keyword>
<keyword evidence="1" id="KW-0175">Coiled coil</keyword>
<gene>
    <name evidence="3" type="ORF">PU630_15760</name>
</gene>
<dbReference type="RefSeq" id="WP_275278009.1">
    <property type="nucleotide sequence ID" value="NZ_CP119108.1"/>
</dbReference>